<dbReference type="EMBL" id="KV722477">
    <property type="protein sequence ID" value="OCH87676.1"/>
    <property type="molecule type" value="Genomic_DNA"/>
</dbReference>
<dbReference type="OrthoDB" id="9991235at2759"/>
<evidence type="ECO:0000313" key="3">
    <source>
        <dbReference type="EMBL" id="OCH87676.1"/>
    </source>
</evidence>
<feature type="compositionally biased region" description="Polar residues" evidence="1">
    <location>
        <begin position="490"/>
        <end position="511"/>
    </location>
</feature>
<protein>
    <submittedName>
        <fullName evidence="3">HD-domain/PDEase-like protein</fullName>
    </submittedName>
</protein>
<dbReference type="GO" id="GO:0005634">
    <property type="term" value="C:nucleus"/>
    <property type="evidence" value="ECO:0007669"/>
    <property type="project" value="TreeGrafter"/>
</dbReference>
<dbReference type="SMART" id="SM00471">
    <property type="entry name" value="HDc"/>
    <property type="match status" value="1"/>
</dbReference>
<dbReference type="InterPro" id="IPR006674">
    <property type="entry name" value="HD_domain"/>
</dbReference>
<dbReference type="GO" id="GO:0008832">
    <property type="term" value="F:dGTPase activity"/>
    <property type="evidence" value="ECO:0007669"/>
    <property type="project" value="TreeGrafter"/>
</dbReference>
<keyword evidence="4" id="KW-1185">Reference proteome</keyword>
<gene>
    <name evidence="3" type="ORF">OBBRIDRAFT_795990</name>
</gene>
<dbReference type="PANTHER" id="PTHR11373">
    <property type="entry name" value="DEOXYNUCLEOSIDE TRIPHOSPHATE TRIPHOSPHOHYDROLASE"/>
    <property type="match status" value="1"/>
</dbReference>
<dbReference type="AlphaFoldDB" id="A0A8E2AN05"/>
<dbReference type="SUPFAM" id="SSF109604">
    <property type="entry name" value="HD-domain/PDEase-like"/>
    <property type="match status" value="1"/>
</dbReference>
<evidence type="ECO:0000313" key="4">
    <source>
        <dbReference type="Proteomes" id="UP000250043"/>
    </source>
</evidence>
<dbReference type="GO" id="GO:0006203">
    <property type="term" value="P:dGTP catabolic process"/>
    <property type="evidence" value="ECO:0007669"/>
    <property type="project" value="TreeGrafter"/>
</dbReference>
<dbReference type="Gene3D" id="1.10.3210.10">
    <property type="entry name" value="Hypothetical protein af1432"/>
    <property type="match status" value="1"/>
</dbReference>
<organism evidence="3 4">
    <name type="scientific">Obba rivulosa</name>
    <dbReference type="NCBI Taxonomy" id="1052685"/>
    <lineage>
        <taxon>Eukaryota</taxon>
        <taxon>Fungi</taxon>
        <taxon>Dikarya</taxon>
        <taxon>Basidiomycota</taxon>
        <taxon>Agaricomycotina</taxon>
        <taxon>Agaricomycetes</taxon>
        <taxon>Polyporales</taxon>
        <taxon>Gelatoporiaceae</taxon>
        <taxon>Obba</taxon>
    </lineage>
</organism>
<feature type="compositionally biased region" description="Basic and acidic residues" evidence="1">
    <location>
        <begin position="572"/>
        <end position="581"/>
    </location>
</feature>
<accession>A0A8E2AN05</accession>
<feature type="region of interest" description="Disordered" evidence="1">
    <location>
        <begin position="487"/>
        <end position="511"/>
    </location>
</feature>
<dbReference type="Gene3D" id="3.30.70.2760">
    <property type="match status" value="1"/>
</dbReference>
<dbReference type="Proteomes" id="UP000250043">
    <property type="component" value="Unassembled WGS sequence"/>
</dbReference>
<feature type="domain" description="HD/PDEase" evidence="2">
    <location>
        <begin position="72"/>
        <end position="219"/>
    </location>
</feature>
<dbReference type="InterPro" id="IPR045509">
    <property type="entry name" value="HD_assoc_2"/>
</dbReference>
<dbReference type="CDD" id="cd00077">
    <property type="entry name" value="HDc"/>
    <property type="match status" value="1"/>
</dbReference>
<sequence>MPAAMRLMDSSDDDIESPRSYMASPTVRRFKDCVHDYMPFDNKICAIIDTPQFQRLRHVKQLGTSSYVWPTASHNRFEHCLGVAYLSQSMVDHLQQSQPELDITLRDARCVTIAGLCHDLGHGPWSHVWDGLFIPNALPGSTWTHEQASEMMFDDLIEQNNLEIDADDVAFIKALIAGDPRKCKRREKPFLFEIVANKRNGLDVDKFDYIARDMHAIDQKGNLSLTRLIHSARVIDDQICFNIKDANQVYELCYTRFSLHKRIYNHKTAKAIEYMLVDALLTAEPYMRIAQRIFDPRKFLFLTDNIKAIIESSEAEELAPARQILHRINTRDLYKPVDFKVFPWDYKESCKSWFTPERIVTAAKAVAASRVGSGEETVDPADVEALSPEHVIVDMSKMHYGMEDRNPLDFVKFYSKHHPDTCQQAELADISLLMPAAFGEVLLRIYTRDSRFFGLIQAGYREVLAKMPSEPTTHPQPQTQLPAYREVTPPMQSHTPPDSETPMTPRAQTRSLSTIPEAPDAAVPSVPGSAHVQATPFRDNSFMSVGLNHKGPPSPGKTRPPDSMKGKKGKRLRESVEESPSKRRRGA</sequence>
<dbReference type="InterPro" id="IPR003607">
    <property type="entry name" value="HD/PDEase_dom"/>
</dbReference>
<dbReference type="InterPro" id="IPR050135">
    <property type="entry name" value="dGTPase-like"/>
</dbReference>
<evidence type="ECO:0000259" key="2">
    <source>
        <dbReference type="SMART" id="SM00471"/>
    </source>
</evidence>
<dbReference type="PANTHER" id="PTHR11373:SF4">
    <property type="entry name" value="DEOXYNUCLEOSIDE TRIPHOSPHATE TRIPHOSPHOHYDROLASE SAMHD1"/>
    <property type="match status" value="1"/>
</dbReference>
<dbReference type="Pfam" id="PF19276">
    <property type="entry name" value="HD_assoc_2"/>
    <property type="match status" value="1"/>
</dbReference>
<reference evidence="3 4" key="1">
    <citation type="submission" date="2016-07" db="EMBL/GenBank/DDBJ databases">
        <title>Draft genome of the white-rot fungus Obba rivulosa 3A-2.</title>
        <authorList>
            <consortium name="DOE Joint Genome Institute"/>
            <person name="Miettinen O."/>
            <person name="Riley R."/>
            <person name="Acob R."/>
            <person name="Barry K."/>
            <person name="Cullen D."/>
            <person name="De Vries R."/>
            <person name="Hainaut M."/>
            <person name="Hatakka A."/>
            <person name="Henrissat B."/>
            <person name="Hilden K."/>
            <person name="Kuo R."/>
            <person name="Labutti K."/>
            <person name="Lipzen A."/>
            <person name="Makela M.R."/>
            <person name="Sandor L."/>
            <person name="Spatafora J.W."/>
            <person name="Grigoriev I.V."/>
            <person name="Hibbett D.S."/>
        </authorList>
    </citation>
    <scope>NUCLEOTIDE SEQUENCE [LARGE SCALE GENOMIC DNA]</scope>
    <source>
        <strain evidence="3 4">3A-2</strain>
    </source>
</reference>
<dbReference type="Pfam" id="PF01966">
    <property type="entry name" value="HD"/>
    <property type="match status" value="1"/>
</dbReference>
<name>A0A8E2AN05_9APHY</name>
<proteinExistence type="predicted"/>
<feature type="region of interest" description="Disordered" evidence="1">
    <location>
        <begin position="538"/>
        <end position="587"/>
    </location>
</feature>
<evidence type="ECO:0000256" key="1">
    <source>
        <dbReference type="SAM" id="MobiDB-lite"/>
    </source>
</evidence>